<evidence type="ECO:0000259" key="4">
    <source>
        <dbReference type="Pfam" id="PF02932"/>
    </source>
</evidence>
<dbReference type="Pfam" id="PF02932">
    <property type="entry name" value="Neur_chan_memb"/>
    <property type="match status" value="1"/>
</dbReference>
<feature type="domain" description="Neurotransmitter-gated ion-channel ligand-binding" evidence="3">
    <location>
        <begin position="48"/>
        <end position="250"/>
    </location>
</feature>
<keyword evidence="1" id="KW-0472">Membrane</keyword>
<evidence type="ECO:0000313" key="5">
    <source>
        <dbReference type="EMBL" id="CAG7827743.1"/>
    </source>
</evidence>
<keyword evidence="1" id="KW-1133">Transmembrane helix</keyword>
<dbReference type="GO" id="GO:0016020">
    <property type="term" value="C:membrane"/>
    <property type="evidence" value="ECO:0007669"/>
    <property type="project" value="InterPro"/>
</dbReference>
<comment type="caution">
    <text evidence="5">The sequence shown here is derived from an EMBL/GenBank/DDBJ whole genome shotgun (WGS) entry which is preliminary data.</text>
</comment>
<gene>
    <name evidence="5" type="ORF">AFUS01_LOCUS37709</name>
</gene>
<dbReference type="GO" id="GO:0004888">
    <property type="term" value="F:transmembrane signaling receptor activity"/>
    <property type="evidence" value="ECO:0007669"/>
    <property type="project" value="InterPro"/>
</dbReference>
<dbReference type="PANTHER" id="PTHR18945">
    <property type="entry name" value="NEUROTRANSMITTER GATED ION CHANNEL"/>
    <property type="match status" value="1"/>
</dbReference>
<feature type="transmembrane region" description="Helical" evidence="1">
    <location>
        <begin position="312"/>
        <end position="332"/>
    </location>
</feature>
<dbReference type="AlphaFoldDB" id="A0A8J2PNG9"/>
<evidence type="ECO:0000259" key="3">
    <source>
        <dbReference type="Pfam" id="PF02931"/>
    </source>
</evidence>
<feature type="domain" description="Neurotransmitter-gated ion-channel transmembrane" evidence="4">
    <location>
        <begin position="259"/>
        <end position="375"/>
    </location>
</feature>
<feature type="chain" id="PRO_5035240338" evidence="2">
    <location>
        <begin position="25"/>
        <end position="445"/>
    </location>
</feature>
<dbReference type="OrthoDB" id="410315at2759"/>
<evidence type="ECO:0000256" key="2">
    <source>
        <dbReference type="SAM" id="SignalP"/>
    </source>
</evidence>
<keyword evidence="6" id="KW-1185">Reference proteome</keyword>
<dbReference type="Proteomes" id="UP000708208">
    <property type="component" value="Unassembled WGS sequence"/>
</dbReference>
<evidence type="ECO:0000256" key="1">
    <source>
        <dbReference type="SAM" id="Phobius"/>
    </source>
</evidence>
<dbReference type="InterPro" id="IPR006202">
    <property type="entry name" value="Neur_chan_lig-bd"/>
</dbReference>
<dbReference type="GO" id="GO:0005230">
    <property type="term" value="F:extracellular ligand-gated monoatomic ion channel activity"/>
    <property type="evidence" value="ECO:0007669"/>
    <property type="project" value="InterPro"/>
</dbReference>
<accession>A0A8J2PNG9</accession>
<dbReference type="FunFam" id="2.70.170.10:FF:000028">
    <property type="entry name" value="AcetylCholine Receptor"/>
    <property type="match status" value="1"/>
</dbReference>
<feature type="signal peptide" evidence="2">
    <location>
        <begin position="1"/>
        <end position="24"/>
    </location>
</feature>
<feature type="transmembrane region" description="Helical" evidence="1">
    <location>
        <begin position="418"/>
        <end position="441"/>
    </location>
</feature>
<evidence type="ECO:0000313" key="6">
    <source>
        <dbReference type="Proteomes" id="UP000708208"/>
    </source>
</evidence>
<keyword evidence="2" id="KW-0732">Signal</keyword>
<proteinExistence type="predicted"/>
<dbReference type="InterPro" id="IPR006029">
    <property type="entry name" value="Neurotrans-gated_channel_TM"/>
</dbReference>
<protein>
    <submittedName>
        <fullName evidence="5">Uncharacterized protein</fullName>
    </submittedName>
</protein>
<feature type="transmembrane region" description="Helical" evidence="1">
    <location>
        <begin position="283"/>
        <end position="300"/>
    </location>
</feature>
<feature type="transmembrane region" description="Helical" evidence="1">
    <location>
        <begin position="254"/>
        <end position="277"/>
    </location>
</feature>
<dbReference type="EMBL" id="CAJVCH010544693">
    <property type="protein sequence ID" value="CAG7827743.1"/>
    <property type="molecule type" value="Genomic_DNA"/>
</dbReference>
<sequence>MNLSNWEFFCVILYFQRFTYFVGSQESEPEDTTNVTILIPTPTPDPRLRKILRKDYDRVALPFSEYSIGTTVEVSFTVTYINIREHEQTLEIHGWPMFSWLDPRLKWDSEEEQEGYVHFHVDEIWVPDLVVYNCARPEKIEYYGRTNCMVNSSGVVFWMPPSRIDTYCTIDILRWPRDIQQCSVKFGSWSYHEKQVDVTLGYLKLNEDLDWDNAEWILTSMSGRRDSQVYPCCPRDPYSSILFEFELKRRASGYFYSVVMPIALMCCLNVLVFWLPAVGGERITLGGINFLASLLLLMFVRTQLPNANRVPYIVMLCGWNMVLAAFGMITTIVVSCSERLTSTYTLPQFVRVAYRPTILAFFCVGPVPEPPKKQKKNSLKGSYKLANLSPLVRRSTDDQVSAEEALREREMAQNKAEWALLGSLIDRASFLVYGLVSLFLMCGLL</sequence>
<dbReference type="CDD" id="cd19051">
    <property type="entry name" value="LGIC_TM_cation"/>
    <property type="match status" value="1"/>
</dbReference>
<name>A0A8J2PNG9_9HEXA</name>
<dbReference type="InterPro" id="IPR006201">
    <property type="entry name" value="Neur_channel"/>
</dbReference>
<organism evidence="5 6">
    <name type="scientific">Allacma fusca</name>
    <dbReference type="NCBI Taxonomy" id="39272"/>
    <lineage>
        <taxon>Eukaryota</taxon>
        <taxon>Metazoa</taxon>
        <taxon>Ecdysozoa</taxon>
        <taxon>Arthropoda</taxon>
        <taxon>Hexapoda</taxon>
        <taxon>Collembola</taxon>
        <taxon>Symphypleona</taxon>
        <taxon>Sminthuridae</taxon>
        <taxon>Allacma</taxon>
    </lineage>
</organism>
<dbReference type="CDD" id="cd18989">
    <property type="entry name" value="LGIC_ECD_cation"/>
    <property type="match status" value="1"/>
</dbReference>
<keyword evidence="1" id="KW-0812">Transmembrane</keyword>
<dbReference type="Pfam" id="PF02931">
    <property type="entry name" value="Neur_chan_LBD"/>
    <property type="match status" value="1"/>
</dbReference>
<reference evidence="5" key="1">
    <citation type="submission" date="2021-06" db="EMBL/GenBank/DDBJ databases">
        <authorList>
            <person name="Hodson N. C."/>
            <person name="Mongue J. A."/>
            <person name="Jaron S. K."/>
        </authorList>
    </citation>
    <scope>NUCLEOTIDE SEQUENCE</scope>
</reference>